<name>A0A7U3XZ41_ACIBC</name>
<dbReference type="Proteomes" id="UP000008839">
    <property type="component" value="Chromosome"/>
</dbReference>
<evidence type="ECO:0000313" key="2">
    <source>
        <dbReference type="Proteomes" id="UP000008839"/>
    </source>
</evidence>
<protein>
    <submittedName>
        <fullName evidence="1">Uncharacterized protein</fullName>
    </submittedName>
</protein>
<reference evidence="1 2" key="1">
    <citation type="journal article" date="2008" name="Antimicrob. Agents Chemother.">
        <title>Whole-genome pyrosequencing of an epidemic multidrug-resistant Acinetobacter baumannii strain belonging to the European clone II group.</title>
        <authorList>
            <person name="Iacono M."/>
            <person name="Villa L."/>
            <person name="Fortini D."/>
            <person name="Bordoni R."/>
            <person name="Imperi F."/>
            <person name="Bonnal R.J."/>
            <person name="Sicheritz-Ponten T."/>
            <person name="De Bellis G."/>
            <person name="Visca P."/>
            <person name="Cassone A."/>
            <person name="Carattoli A."/>
        </authorList>
    </citation>
    <scope>NUCLEOTIDE SEQUENCE [LARGE SCALE GENOMIC DNA]</scope>
    <source>
        <strain evidence="1 2">ACICU</strain>
    </source>
</reference>
<evidence type="ECO:0000313" key="1">
    <source>
        <dbReference type="EMBL" id="ACC56535.1"/>
    </source>
</evidence>
<dbReference type="KEGG" id="abc:ACICU_01223"/>
<gene>
    <name evidence="1" type="ordered locus">ACICU_01223</name>
</gene>
<organism evidence="1 2">
    <name type="scientific">Acinetobacter baumannii (strain ACICU)</name>
    <dbReference type="NCBI Taxonomy" id="405416"/>
    <lineage>
        <taxon>Bacteria</taxon>
        <taxon>Pseudomonadati</taxon>
        <taxon>Pseudomonadota</taxon>
        <taxon>Gammaproteobacteria</taxon>
        <taxon>Moraxellales</taxon>
        <taxon>Moraxellaceae</taxon>
        <taxon>Acinetobacter</taxon>
        <taxon>Acinetobacter calcoaceticus/baumannii complex</taxon>
    </lineage>
</organism>
<accession>A0A7U3XZ41</accession>
<dbReference type="EMBL" id="CP000863">
    <property type="protein sequence ID" value="ACC56535.1"/>
    <property type="molecule type" value="Genomic_DNA"/>
</dbReference>
<dbReference type="AlphaFoldDB" id="A0A7U3XZ41"/>
<proteinExistence type="predicted"/>
<sequence>MIKPIIKFLLILKLKNGLKLKIRLKVYYRKVSPIEETF</sequence>